<reference evidence="3" key="1">
    <citation type="journal article" date="2021" name="Sci. Adv.">
        <title>The American lobster genome reveals insights on longevity, neural, and immune adaptations.</title>
        <authorList>
            <person name="Polinski J.M."/>
            <person name="Zimin A.V."/>
            <person name="Clark K.F."/>
            <person name="Kohn A.B."/>
            <person name="Sadowski N."/>
            <person name="Timp W."/>
            <person name="Ptitsyn A."/>
            <person name="Khanna P."/>
            <person name="Romanova D.Y."/>
            <person name="Williams P."/>
            <person name="Greenwood S.J."/>
            <person name="Moroz L.L."/>
            <person name="Walt D.R."/>
            <person name="Bodnar A.G."/>
        </authorList>
    </citation>
    <scope>NUCLEOTIDE SEQUENCE</scope>
    <source>
        <strain evidence="3">GMGI-L3</strain>
    </source>
</reference>
<feature type="non-terminal residue" evidence="3">
    <location>
        <position position="483"/>
    </location>
</feature>
<gene>
    <name evidence="3" type="ORF">Hamer_G002225</name>
</gene>
<name>A0A8J5K173_HOMAM</name>
<accession>A0A8J5K173</accession>
<evidence type="ECO:0000256" key="2">
    <source>
        <dbReference type="SAM" id="Phobius"/>
    </source>
</evidence>
<organism evidence="3 4">
    <name type="scientific">Homarus americanus</name>
    <name type="common">American lobster</name>
    <dbReference type="NCBI Taxonomy" id="6706"/>
    <lineage>
        <taxon>Eukaryota</taxon>
        <taxon>Metazoa</taxon>
        <taxon>Ecdysozoa</taxon>
        <taxon>Arthropoda</taxon>
        <taxon>Crustacea</taxon>
        <taxon>Multicrustacea</taxon>
        <taxon>Malacostraca</taxon>
        <taxon>Eumalacostraca</taxon>
        <taxon>Eucarida</taxon>
        <taxon>Decapoda</taxon>
        <taxon>Pleocyemata</taxon>
        <taxon>Astacidea</taxon>
        <taxon>Nephropoidea</taxon>
        <taxon>Nephropidae</taxon>
        <taxon>Homarus</taxon>
    </lineage>
</organism>
<evidence type="ECO:0000256" key="1">
    <source>
        <dbReference type="SAM" id="MobiDB-lite"/>
    </source>
</evidence>
<feature type="compositionally biased region" description="Low complexity" evidence="1">
    <location>
        <begin position="220"/>
        <end position="307"/>
    </location>
</feature>
<dbReference type="EMBL" id="JAHLQT010026502">
    <property type="protein sequence ID" value="KAG7163149.1"/>
    <property type="molecule type" value="Genomic_DNA"/>
</dbReference>
<keyword evidence="2" id="KW-0812">Transmembrane</keyword>
<evidence type="ECO:0000313" key="4">
    <source>
        <dbReference type="Proteomes" id="UP000747542"/>
    </source>
</evidence>
<sequence>MVPYHREGGGYWWILLLVMTLVVVVTEAGQGVLYLVGEANKRGTNLITSWVAASLSVCCLVCHKRVVSSETQCVGFNWVSSSRMCQTLSSLRNVVEDTTCNLYVPDSPSTSVELKFKCENCHGESTPAGLDSWVHQCEPWEESVVVGVAAFSSLSDLDYLLCKTFPGLMLDKTFAAAINDDRNCIDHISKGKTSFVTAAWADDQFFNNPKTFTHQCRGVSSETSAPPSPAASFTGPPSPAASSTEPPSPAASSTEPPSPTASFTEPPSPAASSTEPPSPAASSTEPPSPAASSTEPPSPAASSTEPPHLLPPTEPPHLLPHLLNLLHLLPHLLNLLTCCLIYSPAASLSSPAASSTEPPSPAASSTEPSSPAALSTEPSPAASLNLLHPLPPLLNLPHGLPPLLNLPHLLPPLPNLPHLLPPLLNLPHLLPPLLKLPHLLPHLLNLPHLLPCLLNLHLSFLDLTLTKQLNFILLKYFISLQLY</sequence>
<dbReference type="AlphaFoldDB" id="A0A8J5K173"/>
<protein>
    <submittedName>
        <fullName evidence="3">Uncharacterized protein</fullName>
    </submittedName>
</protein>
<keyword evidence="2" id="KW-1133">Transmembrane helix</keyword>
<proteinExistence type="predicted"/>
<evidence type="ECO:0000313" key="3">
    <source>
        <dbReference type="EMBL" id="KAG7163149.1"/>
    </source>
</evidence>
<keyword evidence="4" id="KW-1185">Reference proteome</keyword>
<feature type="region of interest" description="Disordered" evidence="1">
    <location>
        <begin position="350"/>
        <end position="378"/>
    </location>
</feature>
<feature type="region of interest" description="Disordered" evidence="1">
    <location>
        <begin position="215"/>
        <end position="313"/>
    </location>
</feature>
<keyword evidence="2" id="KW-0472">Membrane</keyword>
<feature type="compositionally biased region" description="Low complexity" evidence="1">
    <location>
        <begin position="350"/>
        <end position="375"/>
    </location>
</feature>
<comment type="caution">
    <text evidence="3">The sequence shown here is derived from an EMBL/GenBank/DDBJ whole genome shotgun (WGS) entry which is preliminary data.</text>
</comment>
<dbReference type="Proteomes" id="UP000747542">
    <property type="component" value="Unassembled WGS sequence"/>
</dbReference>
<feature type="transmembrane region" description="Helical" evidence="2">
    <location>
        <begin position="12"/>
        <end position="36"/>
    </location>
</feature>